<dbReference type="PATRIC" id="fig|469607.3.peg.650"/>
<gene>
    <name evidence="1" type="ORF">HMPREF0409_02200</name>
</gene>
<name>R9RCH5_9FUSO</name>
<sequence length="335" mass="39692">MSDFEKLLAFDKLSIDLNEEAKKELANFLNIDLESFQKRIEGKHKEYEFILAVYLTKKFKKIVAYDESISQISDENTVDYKVIDEKGKSYIIEVKHTSKNIFSLSEKQISEKIKFAKLENAELFFAISIRGFWMLFTANYLKKEKKISIEKDLKKSRLYEFLGITTYLFTAGIKIVTVYSKKDPINLGIENQQYGKLISFEFFYKNKKIFEVNPDNRDFFSLIFFLEGFFDKIKEVSQKVMSGEDKTYMIEYFDDFFTFVNEIELLLSPIKHRTYDDNKKYTVPIYFNKLIEGKESIDENVTLEKIRYAIAFLVKKNVLIYHTPNMKEIYQVSLI</sequence>
<proteinExistence type="predicted"/>
<reference evidence="1 2" key="1">
    <citation type="submission" date="2012-07" db="EMBL/GenBank/DDBJ databases">
        <title>The Genome Sequence of Fusobacterium sp. 4_8.</title>
        <authorList>
            <consortium name="The Broad Institute Genome Sequencing Platform"/>
            <person name="Earl A."/>
            <person name="Ward D."/>
            <person name="Feldgarden M."/>
            <person name="Gevers D."/>
            <person name="Sibley C.D."/>
            <person name="White A.P."/>
            <person name="Crowley S."/>
            <person name="Surette M."/>
            <person name="Strauss J.C."/>
            <person name="Ambrose C.E."/>
            <person name="Allen-Vercoe E."/>
            <person name="Walker B."/>
            <person name="Young S.K."/>
            <person name="Zeng Q."/>
            <person name="Gargeya S."/>
            <person name="Fitzgerald M."/>
            <person name="Haas B."/>
            <person name="Abouelleil A."/>
            <person name="Alvarado L."/>
            <person name="Arachchi H.M."/>
            <person name="Berlin A.M."/>
            <person name="Chapman S.B."/>
            <person name="Goldberg J."/>
            <person name="Griggs A."/>
            <person name="Gujja S."/>
            <person name="Hansen M."/>
            <person name="Howarth C."/>
            <person name="Imamovic A."/>
            <person name="Larimer J."/>
            <person name="McCowen C."/>
            <person name="Montmayeur A."/>
            <person name="Murphy C."/>
            <person name="Neiman D."/>
            <person name="Pearson M."/>
            <person name="Priest M."/>
            <person name="Roberts A."/>
            <person name="Saif S."/>
            <person name="Shea T."/>
            <person name="Sisk P."/>
            <person name="Sykes S."/>
            <person name="Wortman J."/>
            <person name="Nusbaum C."/>
            <person name="Birren B."/>
        </authorList>
    </citation>
    <scope>NUCLEOTIDE SEQUENCE [LARGE SCALE GENOMIC DNA]</scope>
    <source>
        <strain evidence="1 2">4_8</strain>
    </source>
</reference>
<dbReference type="GO" id="GO:0003676">
    <property type="term" value="F:nucleic acid binding"/>
    <property type="evidence" value="ECO:0007669"/>
    <property type="project" value="InterPro"/>
</dbReference>
<dbReference type="HOGENOM" id="CLU_828707_0_0_0"/>
<protein>
    <recommendedName>
        <fullName evidence="3">Restriction endonuclease</fullName>
    </recommendedName>
</protein>
<dbReference type="KEGG" id="fus:HMPREF0409_02200"/>
<evidence type="ECO:0000313" key="1">
    <source>
        <dbReference type="EMBL" id="AGM23105.1"/>
    </source>
</evidence>
<evidence type="ECO:0008006" key="3">
    <source>
        <dbReference type="Google" id="ProtNLM"/>
    </source>
</evidence>
<dbReference type="EMBL" id="CP003723">
    <property type="protein sequence ID" value="AGM23105.1"/>
    <property type="molecule type" value="Genomic_DNA"/>
</dbReference>
<dbReference type="Gene3D" id="3.40.1350.10">
    <property type="match status" value="1"/>
</dbReference>
<accession>R9RCH5</accession>
<organism evidence="1 2">
    <name type="scientific">Fusobacterium animalis 4_8</name>
    <dbReference type="NCBI Taxonomy" id="469607"/>
    <lineage>
        <taxon>Bacteria</taxon>
        <taxon>Fusobacteriati</taxon>
        <taxon>Fusobacteriota</taxon>
        <taxon>Fusobacteriia</taxon>
        <taxon>Fusobacteriales</taxon>
        <taxon>Fusobacteriaceae</taxon>
        <taxon>Fusobacterium</taxon>
    </lineage>
</organism>
<evidence type="ECO:0000313" key="2">
    <source>
        <dbReference type="Proteomes" id="UP000014361"/>
    </source>
</evidence>
<dbReference type="RefSeq" id="WP_016339678.1">
    <property type="nucleotide sequence ID" value="NC_021281.1"/>
</dbReference>
<dbReference type="InterPro" id="IPR011856">
    <property type="entry name" value="tRNA_endonuc-like_dom_sf"/>
</dbReference>
<dbReference type="Proteomes" id="UP000014361">
    <property type="component" value="Chromosome"/>
</dbReference>
<dbReference type="AlphaFoldDB" id="R9RCH5"/>